<accession>A0A0H4M9Y5</accession>
<evidence type="ECO:0000313" key="2">
    <source>
        <dbReference type="Proteomes" id="UP000237016"/>
    </source>
</evidence>
<reference evidence="1 2" key="1">
    <citation type="journal article" date="2015" name="Genome Announc.">
        <title>Complete Genome Sequence of Pseudomonas aeruginosa Phage vB_PaeM_CEB_DP1.</title>
        <authorList>
            <person name="Pires D.P."/>
            <person name="Sillankorva S."/>
            <person name="Kropinski A.M."/>
            <person name="Lu T.K."/>
            <person name="Azeredo J."/>
        </authorList>
    </citation>
    <scope>NUCLEOTIDE SEQUENCE [LARGE SCALE GENOMIC DNA]</scope>
</reference>
<keyword evidence="2" id="KW-1185">Reference proteome</keyword>
<dbReference type="EMBL" id="KR869157">
    <property type="protein sequence ID" value="AKP24400.1"/>
    <property type="molecule type" value="Genomic_DNA"/>
</dbReference>
<gene>
    <name evidence="1" type="ORF">vBPaeMDP1_0013</name>
</gene>
<sequence>MEDRHGESSKKLLVTVRAGIIPIGQDRSGAYSTAQAQQQSSSFLEPQTISLSEVNMATKADLELEVQQLRRVVKSREFEIEELQSRLRRHRDMIRRVRLYLWSRLLIHRRTAETLEVGDSIAKTIAAKRHRVANDVLGIIQHLNDYCDSYAEYYYNDSAEHGFKISSDIY</sequence>
<organism evidence="1 2">
    <name type="scientific">Pseudomonas phage vB_PaeM_CEB_DP1</name>
    <dbReference type="NCBI Taxonomy" id="1675014"/>
    <lineage>
        <taxon>Viruses</taxon>
        <taxon>Duplodnaviria</taxon>
        <taxon>Heunggongvirae</taxon>
        <taxon>Uroviricota</taxon>
        <taxon>Caudoviricetes</taxon>
        <taxon>Lindbergviridae</taxon>
        <taxon>Pbunavirus</taxon>
        <taxon>Pbunavirus DP1</taxon>
    </lineage>
</organism>
<name>A0A0H4M9Y5_9CAUD</name>
<dbReference type="Proteomes" id="UP000237016">
    <property type="component" value="Segment"/>
</dbReference>
<proteinExistence type="predicted"/>
<protein>
    <submittedName>
        <fullName evidence="1">Uncharacterized protein</fullName>
    </submittedName>
</protein>
<evidence type="ECO:0000313" key="1">
    <source>
        <dbReference type="EMBL" id="AKP24400.1"/>
    </source>
</evidence>